<keyword evidence="1" id="KW-0328">Glycosyltransferase</keyword>
<dbReference type="PANTHER" id="PTHR48043:SF145">
    <property type="entry name" value="FI06409P-RELATED"/>
    <property type="match status" value="1"/>
</dbReference>
<dbReference type="EMBL" id="JALJOS010000074">
    <property type="protein sequence ID" value="KAK9817353.1"/>
    <property type="molecule type" value="Genomic_DNA"/>
</dbReference>
<keyword evidence="3" id="KW-1133">Transmembrane helix</keyword>
<keyword evidence="3" id="KW-0812">Transmembrane</keyword>
<sequence>MNVLRIGQELAARGHKFLWIISDSEPASRTLVESRSFDNLTILEYNAKNEQFAKGDLARDPVEFLRTMKTVQQHSARRLFHDKVLLQHLHDAGIDLLLKDASSRPASLLASFLGVPAVDVLPIPMSLPLFKASYSVPHPVAYIPSVGTPFTPEMTLLQRVSNLAASWAMLWFAERPLLRAMGNLADEFGVRYSDWHSSSGVSQTAAVISTLDWAFEYPFPVPPKVHMVGPVLVSPAEPLPDELDSFLSSGLNNGHKAVYVSMGTLGALCQSELHDMARELSALPNPVLWKLPAADLPGNLTLANFSLGPNIKLIDWAPQNDVLGHPSMGAFVTQGGINSIYEAMFNAVPVLVIGLTADQPQNAVKAGYFGFGIPLKPAQLHEKNLVTASIRRLLSEPSFKANATKMQRRMHWTRHPAEKAADVVEKVLLTGGEDWLQTGQHTLTWWQNSLLDVYAALSLVAAAILSLVSLVCWGIYRAFRRALVPKTSHVKQT</sequence>
<dbReference type="Proteomes" id="UP001438707">
    <property type="component" value="Unassembled WGS sequence"/>
</dbReference>
<gene>
    <name evidence="4" type="ORF">WJX74_010772</name>
</gene>
<evidence type="ECO:0000313" key="5">
    <source>
        <dbReference type="Proteomes" id="UP001438707"/>
    </source>
</evidence>
<dbReference type="AlphaFoldDB" id="A0AAW1Q4Y1"/>
<dbReference type="CDD" id="cd03784">
    <property type="entry name" value="GT1_Gtf-like"/>
    <property type="match status" value="1"/>
</dbReference>
<reference evidence="4 5" key="1">
    <citation type="journal article" date="2024" name="Nat. Commun.">
        <title>Phylogenomics reveals the evolutionary origins of lichenization in chlorophyte algae.</title>
        <authorList>
            <person name="Puginier C."/>
            <person name="Libourel C."/>
            <person name="Otte J."/>
            <person name="Skaloud P."/>
            <person name="Haon M."/>
            <person name="Grisel S."/>
            <person name="Petersen M."/>
            <person name="Berrin J.G."/>
            <person name="Delaux P.M."/>
            <person name="Dal Grande F."/>
            <person name="Keller J."/>
        </authorList>
    </citation>
    <scope>NUCLEOTIDE SEQUENCE [LARGE SCALE GENOMIC DNA]</scope>
    <source>
        <strain evidence="4 5">SAG 2145</strain>
    </source>
</reference>
<dbReference type="Gene3D" id="3.40.50.2000">
    <property type="entry name" value="Glycogen Phosphorylase B"/>
    <property type="match status" value="2"/>
</dbReference>
<dbReference type="InterPro" id="IPR002213">
    <property type="entry name" value="UDP_glucos_trans"/>
</dbReference>
<feature type="transmembrane region" description="Helical" evidence="3">
    <location>
        <begin position="453"/>
        <end position="476"/>
    </location>
</feature>
<dbReference type="Pfam" id="PF00201">
    <property type="entry name" value="UDPGT"/>
    <property type="match status" value="1"/>
</dbReference>
<evidence type="ECO:0000256" key="2">
    <source>
        <dbReference type="ARBA" id="ARBA00022679"/>
    </source>
</evidence>
<dbReference type="PANTHER" id="PTHR48043">
    <property type="entry name" value="EG:EG0003.4 PROTEIN-RELATED"/>
    <property type="match status" value="1"/>
</dbReference>
<protein>
    <recommendedName>
        <fullName evidence="6">UDP-glucuronosyltransferase</fullName>
    </recommendedName>
</protein>
<dbReference type="GO" id="GO:0008194">
    <property type="term" value="F:UDP-glycosyltransferase activity"/>
    <property type="evidence" value="ECO:0007669"/>
    <property type="project" value="InterPro"/>
</dbReference>
<dbReference type="InterPro" id="IPR050271">
    <property type="entry name" value="UDP-glycosyltransferase"/>
</dbReference>
<evidence type="ECO:0000256" key="3">
    <source>
        <dbReference type="SAM" id="Phobius"/>
    </source>
</evidence>
<keyword evidence="3" id="KW-0472">Membrane</keyword>
<keyword evidence="2" id="KW-0808">Transferase</keyword>
<organism evidence="4 5">
    <name type="scientific">Apatococcus lobatus</name>
    <dbReference type="NCBI Taxonomy" id="904363"/>
    <lineage>
        <taxon>Eukaryota</taxon>
        <taxon>Viridiplantae</taxon>
        <taxon>Chlorophyta</taxon>
        <taxon>core chlorophytes</taxon>
        <taxon>Trebouxiophyceae</taxon>
        <taxon>Chlorellales</taxon>
        <taxon>Chlorellaceae</taxon>
        <taxon>Apatococcus</taxon>
    </lineage>
</organism>
<proteinExistence type="predicted"/>
<accession>A0AAW1Q4Y1</accession>
<keyword evidence="5" id="KW-1185">Reference proteome</keyword>
<evidence type="ECO:0000256" key="1">
    <source>
        <dbReference type="ARBA" id="ARBA00022676"/>
    </source>
</evidence>
<evidence type="ECO:0008006" key="6">
    <source>
        <dbReference type="Google" id="ProtNLM"/>
    </source>
</evidence>
<name>A0AAW1Q4Y1_9CHLO</name>
<comment type="caution">
    <text evidence="4">The sequence shown here is derived from an EMBL/GenBank/DDBJ whole genome shotgun (WGS) entry which is preliminary data.</text>
</comment>
<dbReference type="SUPFAM" id="SSF53756">
    <property type="entry name" value="UDP-Glycosyltransferase/glycogen phosphorylase"/>
    <property type="match status" value="1"/>
</dbReference>
<evidence type="ECO:0000313" key="4">
    <source>
        <dbReference type="EMBL" id="KAK9817353.1"/>
    </source>
</evidence>